<dbReference type="InterPro" id="IPR036438">
    <property type="entry name" value="Insulin-like_sf"/>
</dbReference>
<comment type="function">
    <text evidence="6">The insulin-like growth factors, isolated from plasma, are structurally and functionally related to insulin but have a much higher growth-promoting activity. Acts as a ligand for IGF1R. Binds to the alpha subunit of IGF1R, leading to the activation of the intrinsic tyrosine kinase activity which autophosphorylates tyrosine residues in the beta subunit thus initiatiating a cascade of down-stream signaling events leading to activation of the PI3K-AKT/PKB and the Ras-MAPK pathways. Binds to integrins. Its binding to integrins and subsequent ternary complex formation with integrins and IGFR1 are essential for IGF1 signaling.</text>
</comment>
<dbReference type="GO" id="GO:0008284">
    <property type="term" value="P:positive regulation of cell population proliferation"/>
    <property type="evidence" value="ECO:0007669"/>
    <property type="project" value="TreeGrafter"/>
</dbReference>
<dbReference type="InterPro" id="IPR016179">
    <property type="entry name" value="Insulin-like"/>
</dbReference>
<evidence type="ECO:0000256" key="1">
    <source>
        <dbReference type="ARBA" id="ARBA00004613"/>
    </source>
</evidence>
<sequence length="238" mass="26994">MCLCVCVCAVGPSPPGHPIRAHWSKNVSSSLERPYLEKKDMQSDGMSICHARHLQMLREFLKQVPSWRSVCVLCSLYCVLTLPDAGEAAKARCGRELVADLEFVCGDRGFYRGKPGAVRSGGPRSRGKGIVEQCCVRGCDLQHLESYCAKPKRLQRDVPASLQQTPEDQFWLVFQQRYQKHAEMDRDEDAASQRLRERTLYRWNSRNSVSLTNQPSSTQQQPSTERMTSGPTFHPHIR</sequence>
<dbReference type="AlphaFoldDB" id="A0A6P6PW58"/>
<dbReference type="Proteomes" id="UP000515129">
    <property type="component" value="Chromosome 8"/>
</dbReference>
<dbReference type="GO" id="GO:0048009">
    <property type="term" value="P:insulin-like growth factor receptor signaling pathway"/>
    <property type="evidence" value="ECO:0007669"/>
    <property type="project" value="TreeGrafter"/>
</dbReference>
<dbReference type="GO" id="GO:0005159">
    <property type="term" value="F:insulin-like growth factor receptor binding"/>
    <property type="evidence" value="ECO:0007669"/>
    <property type="project" value="TreeGrafter"/>
</dbReference>
<evidence type="ECO:0000313" key="10">
    <source>
        <dbReference type="Proteomes" id="UP000515129"/>
    </source>
</evidence>
<evidence type="ECO:0000256" key="5">
    <source>
        <dbReference type="ARBA" id="ARBA00023157"/>
    </source>
</evidence>
<organism evidence="10 11">
    <name type="scientific">Carassius auratus</name>
    <name type="common">Goldfish</name>
    <dbReference type="NCBI Taxonomy" id="7957"/>
    <lineage>
        <taxon>Eukaryota</taxon>
        <taxon>Metazoa</taxon>
        <taxon>Chordata</taxon>
        <taxon>Craniata</taxon>
        <taxon>Vertebrata</taxon>
        <taxon>Euteleostomi</taxon>
        <taxon>Actinopterygii</taxon>
        <taxon>Neopterygii</taxon>
        <taxon>Teleostei</taxon>
        <taxon>Ostariophysi</taxon>
        <taxon>Cypriniformes</taxon>
        <taxon>Cyprinidae</taxon>
        <taxon>Cyprininae</taxon>
        <taxon>Carassius</taxon>
    </lineage>
</organism>
<keyword evidence="10" id="KW-1185">Reference proteome</keyword>
<dbReference type="GO" id="GO:0051897">
    <property type="term" value="P:positive regulation of phosphatidylinositol 3-kinase/protein kinase B signal transduction"/>
    <property type="evidence" value="ECO:0007669"/>
    <property type="project" value="TreeGrafter"/>
</dbReference>
<dbReference type="FunFam" id="1.10.100.10:FF:000001">
    <property type="entry name" value="insulin-like growth factor I isoform X1"/>
    <property type="match status" value="1"/>
</dbReference>
<keyword evidence="3 7" id="KW-0964">Secreted</keyword>
<dbReference type="PRINTS" id="PR00276">
    <property type="entry name" value="INSULINFAMLY"/>
</dbReference>
<comment type="subcellular location">
    <subcellularLocation>
        <location evidence="1 7">Secreted</location>
    </subcellularLocation>
</comment>
<name>A0A6P6PW58_CARAU</name>
<dbReference type="GeneID" id="113107146"/>
<evidence type="ECO:0000256" key="2">
    <source>
        <dbReference type="ARBA" id="ARBA00009034"/>
    </source>
</evidence>
<reference evidence="11" key="1">
    <citation type="submission" date="2025-08" db="UniProtKB">
        <authorList>
            <consortium name="RefSeq"/>
        </authorList>
    </citation>
    <scope>IDENTIFICATION</scope>
    <source>
        <strain evidence="11">Wakin</strain>
        <tissue evidence="11">Muscle</tissue>
    </source>
</reference>
<evidence type="ECO:0000256" key="6">
    <source>
        <dbReference type="ARBA" id="ARBA00056939"/>
    </source>
</evidence>
<dbReference type="KEGG" id="caua:113107146"/>
<evidence type="ECO:0000313" key="11">
    <source>
        <dbReference type="RefSeq" id="XP_026125214.1"/>
    </source>
</evidence>
<dbReference type="GO" id="GO:0005179">
    <property type="term" value="F:hormone activity"/>
    <property type="evidence" value="ECO:0007669"/>
    <property type="project" value="InterPro"/>
</dbReference>
<dbReference type="SMART" id="SM00078">
    <property type="entry name" value="IlGF"/>
    <property type="match status" value="1"/>
</dbReference>
<dbReference type="RefSeq" id="XP_026125214.1">
    <property type="nucleotide sequence ID" value="XM_026269429.1"/>
</dbReference>
<proteinExistence type="inferred from homology"/>
<dbReference type="GO" id="GO:0008283">
    <property type="term" value="P:cell population proliferation"/>
    <property type="evidence" value="ECO:0007669"/>
    <property type="project" value="TreeGrafter"/>
</dbReference>
<feature type="domain" description="Insulin-like" evidence="9">
    <location>
        <begin position="90"/>
        <end position="148"/>
    </location>
</feature>
<dbReference type="PROSITE" id="PS00262">
    <property type="entry name" value="INSULIN"/>
    <property type="match status" value="1"/>
</dbReference>
<dbReference type="OrthoDB" id="10019596at2759"/>
<keyword evidence="5" id="KW-1015">Disulfide bond</keyword>
<comment type="similarity">
    <text evidence="2 7">Belongs to the insulin family.</text>
</comment>
<keyword evidence="4" id="KW-0339">Growth factor</keyword>
<dbReference type="InterPro" id="IPR022353">
    <property type="entry name" value="Insulin_CS"/>
</dbReference>
<dbReference type="GO" id="GO:0043066">
    <property type="term" value="P:negative regulation of apoptotic process"/>
    <property type="evidence" value="ECO:0007669"/>
    <property type="project" value="TreeGrafter"/>
</dbReference>
<dbReference type="Pfam" id="PF00049">
    <property type="entry name" value="Insulin"/>
    <property type="match status" value="1"/>
</dbReference>
<evidence type="ECO:0000256" key="3">
    <source>
        <dbReference type="ARBA" id="ARBA00022525"/>
    </source>
</evidence>
<dbReference type="PANTHER" id="PTHR46845:SF2">
    <property type="entry name" value="INSULIN-LIKE GROWTH FACTOR 3"/>
    <property type="match status" value="1"/>
</dbReference>
<dbReference type="PANTHER" id="PTHR46845">
    <property type="entry name" value="INSULIN-LIKE GROWTH FACTOR I"/>
    <property type="match status" value="1"/>
</dbReference>
<evidence type="ECO:0000256" key="7">
    <source>
        <dbReference type="RuleBase" id="RU000406"/>
    </source>
</evidence>
<evidence type="ECO:0000256" key="8">
    <source>
        <dbReference type="SAM" id="MobiDB-lite"/>
    </source>
</evidence>
<dbReference type="GO" id="GO:0008083">
    <property type="term" value="F:growth factor activity"/>
    <property type="evidence" value="ECO:0007669"/>
    <property type="project" value="UniProtKB-KW"/>
</dbReference>
<accession>A0A6P6PW58</accession>
<protein>
    <submittedName>
        <fullName evidence="11">Insulin-like growth factor II isoform X1</fullName>
    </submittedName>
</protein>
<dbReference type="SUPFAM" id="SSF56994">
    <property type="entry name" value="Insulin-like"/>
    <property type="match status" value="1"/>
</dbReference>
<dbReference type="GO" id="GO:0005615">
    <property type="term" value="C:extracellular space"/>
    <property type="evidence" value="ECO:0007669"/>
    <property type="project" value="TreeGrafter"/>
</dbReference>
<feature type="region of interest" description="Disordered" evidence="8">
    <location>
        <begin position="206"/>
        <end position="238"/>
    </location>
</feature>
<evidence type="ECO:0000259" key="9">
    <source>
        <dbReference type="SMART" id="SM00078"/>
    </source>
</evidence>
<gene>
    <name evidence="11" type="primary">LOC113107146</name>
</gene>
<feature type="compositionally biased region" description="Low complexity" evidence="8">
    <location>
        <begin position="214"/>
        <end position="224"/>
    </location>
</feature>
<dbReference type="Gene3D" id="1.10.100.10">
    <property type="entry name" value="Insulin-like"/>
    <property type="match status" value="1"/>
</dbReference>
<dbReference type="CDD" id="cd04368">
    <property type="entry name" value="IlGF"/>
    <property type="match status" value="1"/>
</dbReference>
<dbReference type="InterPro" id="IPR022352">
    <property type="entry name" value="Ins/IGF/rlx"/>
</dbReference>
<evidence type="ECO:0000256" key="4">
    <source>
        <dbReference type="ARBA" id="ARBA00023030"/>
    </source>
</evidence>